<dbReference type="GeneID" id="40527044"/>
<evidence type="ECO:0000313" key="2">
    <source>
        <dbReference type="Proteomes" id="UP000297194"/>
    </source>
</evidence>
<dbReference type="RefSeq" id="YP_009666764.1">
    <property type="nucleotide sequence ID" value="NC_043530.1"/>
</dbReference>
<proteinExistence type="predicted"/>
<protein>
    <submittedName>
        <fullName evidence="1">Uncharacterized protein</fullName>
    </submittedName>
</protein>
<sequence>MKRLLWLIVIILALVWTLLSHSRHRARNRFRDGPTCGSYYHVNDLLLCPDKHEFDSIQQKCVPIGERGCTAASTPSVVTADETTCGPGRAYRRNPNRPCQCLLKCNSDDDDDDDDDEIYSDEGYCFALRDDGRGFEQIECMRVPGCRNLDRVHFEKYIDELDDDDDDDDVRLECPFVDRIVRDGRQPCFRGWICDSDNTLVPVTCPYSWQCIDTHPDYLGYHCVPCHYNDRCRHHDVSIV</sequence>
<dbReference type="EMBL" id="MF375894">
    <property type="protein sequence ID" value="AUV65370.1"/>
    <property type="molecule type" value="Genomic_DNA"/>
</dbReference>
<accession>A0A2K9VSE7</accession>
<evidence type="ECO:0000313" key="1">
    <source>
        <dbReference type="EMBL" id="AUV65370.1"/>
    </source>
</evidence>
<dbReference type="Proteomes" id="UP000297194">
    <property type="component" value="Segment"/>
</dbReference>
<dbReference type="KEGG" id="vg:40527044"/>
<organism evidence="1 2">
    <name type="scientific">Mythimna unipuncta nucleopolyhedrovirus</name>
    <dbReference type="NCBI Taxonomy" id="447897"/>
    <lineage>
        <taxon>Viruses</taxon>
        <taxon>Viruses incertae sedis</taxon>
        <taxon>Naldaviricetes</taxon>
        <taxon>Lefavirales</taxon>
        <taxon>Baculoviridae</taxon>
        <taxon>Alphabaculovirus</taxon>
    </lineage>
</organism>
<reference evidence="1" key="1">
    <citation type="journal article" date="2017" name="Virus Genes">
        <title>The complete genome sequence of a third distinct baculovirus isolated from the true armyworm, Mythimna unipuncta, contains two copies of the lef-7 gene.</title>
        <authorList>
            <person name="Harrison R.L."/>
            <person name="Mowery J.D."/>
            <person name="Rowley D.L."/>
            <person name="Bauchan G.R."/>
            <person name="Theilmann D.A."/>
            <person name="Rohrmann G.F."/>
            <person name="Erlandson M.A."/>
        </authorList>
    </citation>
    <scope>NUCLEOTIDE SEQUENCE [LARGE SCALE GENOMIC DNA]</scope>
    <source>
        <strain evidence="1">#7</strain>
    </source>
</reference>
<keyword evidence="2" id="KW-1185">Reference proteome</keyword>
<name>A0A2K9VSE7_9ABAC</name>